<name>A0AAE1CQP8_9GAST</name>
<sequence>MCLPILWPSRCMDRWGDTLQRERGGVRDVPADTVAEQVYGQVGRHPAEGERGSERCACRYCGRAGVWTGGETPCRGREGGDTLQRETGGVRDVPADTVAEQVYGQVGRHPAEGERGWGGRDVPADTVVKQVYGQVYGQGGDTLQRERGGVRDVAADTVVEQVYGQVGRHPAEGERGSERCACRYCGRAGVWTGGRHPAEGERGE</sequence>
<dbReference type="AlphaFoldDB" id="A0AAE1CQP8"/>
<keyword evidence="2" id="KW-1185">Reference proteome</keyword>
<protein>
    <submittedName>
        <fullName evidence="1">Uncharacterized protein</fullName>
    </submittedName>
</protein>
<organism evidence="1 2">
    <name type="scientific">Elysia crispata</name>
    <name type="common">lettuce slug</name>
    <dbReference type="NCBI Taxonomy" id="231223"/>
    <lineage>
        <taxon>Eukaryota</taxon>
        <taxon>Metazoa</taxon>
        <taxon>Spiralia</taxon>
        <taxon>Lophotrochozoa</taxon>
        <taxon>Mollusca</taxon>
        <taxon>Gastropoda</taxon>
        <taxon>Heterobranchia</taxon>
        <taxon>Euthyneura</taxon>
        <taxon>Panpulmonata</taxon>
        <taxon>Sacoglossa</taxon>
        <taxon>Placobranchoidea</taxon>
        <taxon>Plakobranchidae</taxon>
        <taxon>Elysia</taxon>
    </lineage>
</organism>
<accession>A0AAE1CQP8</accession>
<dbReference type="EMBL" id="JAWDGP010007215">
    <property type="protein sequence ID" value="KAK3727940.1"/>
    <property type="molecule type" value="Genomic_DNA"/>
</dbReference>
<evidence type="ECO:0000313" key="1">
    <source>
        <dbReference type="EMBL" id="KAK3727940.1"/>
    </source>
</evidence>
<evidence type="ECO:0000313" key="2">
    <source>
        <dbReference type="Proteomes" id="UP001283361"/>
    </source>
</evidence>
<reference evidence="1" key="1">
    <citation type="journal article" date="2023" name="G3 (Bethesda)">
        <title>A reference genome for the long-term kleptoplast-retaining sea slug Elysia crispata morphotype clarki.</title>
        <authorList>
            <person name="Eastman K.E."/>
            <person name="Pendleton A.L."/>
            <person name="Shaikh M.A."/>
            <person name="Suttiyut T."/>
            <person name="Ogas R."/>
            <person name="Tomko P."/>
            <person name="Gavelis G."/>
            <person name="Widhalm J.R."/>
            <person name="Wisecaver J.H."/>
        </authorList>
    </citation>
    <scope>NUCLEOTIDE SEQUENCE</scope>
    <source>
        <strain evidence="1">ECLA1</strain>
    </source>
</reference>
<dbReference type="Proteomes" id="UP001283361">
    <property type="component" value="Unassembled WGS sequence"/>
</dbReference>
<gene>
    <name evidence="1" type="ORF">RRG08_019945</name>
</gene>
<proteinExistence type="predicted"/>
<comment type="caution">
    <text evidence="1">The sequence shown here is derived from an EMBL/GenBank/DDBJ whole genome shotgun (WGS) entry which is preliminary data.</text>
</comment>